<sequence length="965" mass="109485">MMDYSLPVARRTRSRAALMFRELHETIRKKKRQENCGAESFSFKVDKGVEVNEKVHVVEEEEISAEEVNVASVGGDSDSDSDYDGFEEVHNLRASHIERFDDSEPILVDSSEPILVDGSEDDLVFLGEEDDLGVEKDDDDIIFIDVDEEIENNGKSLKKVCRKNEEKDKGKLAKSTKKKCIRRLENDDVQSILINSILNGEEISLEDSLVSYSDDLHRNELASETSLPLKFTFGIEEVILPEKSEYEKELDNLWAEMDFALKASEIASTNPPIQAENEVTTPHKLENGAASCDQGNHELILDDEIGILCKSCSFVKLEIRYIMPSFDKCHRERSSWRDPNMVDHSILHELYNHDTDLNSQSGCDSCSHLEGTVWDLVPGVKNNMYPHQRDGFEFIWKNIAGGIKLDDLKNSTNIGGNGCIISHAPGTGKTRLTMVFLQSYMTLYPRCRPVIVAPRSMLLTWEEEFQKWGIDIPFHNLNKPELSGKENSYAVNLINQVKPGEGRVNLIRMVKLYSWEKDRGTLGLSYRLFDKLVSVDEKSAKSLKKGVNNFSKILLEVPGLFVFDEGHTPRNDETCMFKALSKIKTERRIILSGTPFQNNFEELGNTLGLVLPKFAEKKETGEQRHGLKKRGRKSIVEKGILASLTGSIGKVADDRFEEKLEELRNMIAPFVHIHKGTVLLESLPGLRHSVVVLQPDDFQKRLFEAVQGASLGALELNYRMSLISIHPSLLPEQCFEKEDFPVPRDKLESLRLNPEAGIKTRFLLILLQLSDVLNEKVLVFSQYIEPLTLIMDQLKHSLSWIEGKEVLYMDGKRDVKQRQASINVFNDPRSEARVLLASTRACCEGISLVGASRVVLLDVVWNPSVERQAISRAYRLGQKKVVYVYHLITSETMEAKKYCRKALKVRWSNLVFSSSDGGDDEQTIAAENLQDKILDEMVHYDKLIDRIIHQPKESELIDTFGFVDN</sequence>
<keyword evidence="2" id="KW-1185">Reference proteome</keyword>
<dbReference type="EMBL" id="CM051401">
    <property type="protein sequence ID" value="KAJ4712599.1"/>
    <property type="molecule type" value="Genomic_DNA"/>
</dbReference>
<accession>A0ACC1XMB4</accession>
<protein>
    <submittedName>
        <fullName evidence="1">SNF2 domain-containing protein</fullName>
    </submittedName>
</protein>
<gene>
    <name evidence="1" type="ORF">OWV82_014814</name>
</gene>
<evidence type="ECO:0000313" key="2">
    <source>
        <dbReference type="Proteomes" id="UP001164539"/>
    </source>
</evidence>
<dbReference type="Proteomes" id="UP001164539">
    <property type="component" value="Chromosome 8"/>
</dbReference>
<comment type="caution">
    <text evidence="1">The sequence shown here is derived from an EMBL/GenBank/DDBJ whole genome shotgun (WGS) entry which is preliminary data.</text>
</comment>
<evidence type="ECO:0000313" key="1">
    <source>
        <dbReference type="EMBL" id="KAJ4712599.1"/>
    </source>
</evidence>
<name>A0ACC1XMB4_MELAZ</name>
<organism evidence="1 2">
    <name type="scientific">Melia azedarach</name>
    <name type="common">Chinaberry tree</name>
    <dbReference type="NCBI Taxonomy" id="155640"/>
    <lineage>
        <taxon>Eukaryota</taxon>
        <taxon>Viridiplantae</taxon>
        <taxon>Streptophyta</taxon>
        <taxon>Embryophyta</taxon>
        <taxon>Tracheophyta</taxon>
        <taxon>Spermatophyta</taxon>
        <taxon>Magnoliopsida</taxon>
        <taxon>eudicotyledons</taxon>
        <taxon>Gunneridae</taxon>
        <taxon>Pentapetalae</taxon>
        <taxon>rosids</taxon>
        <taxon>malvids</taxon>
        <taxon>Sapindales</taxon>
        <taxon>Meliaceae</taxon>
        <taxon>Melia</taxon>
    </lineage>
</organism>
<proteinExistence type="predicted"/>
<reference evidence="1 2" key="1">
    <citation type="journal article" date="2023" name="Science">
        <title>Complex scaffold remodeling in plant triterpene biosynthesis.</title>
        <authorList>
            <person name="De La Pena R."/>
            <person name="Hodgson H."/>
            <person name="Liu J.C."/>
            <person name="Stephenson M.J."/>
            <person name="Martin A.C."/>
            <person name="Owen C."/>
            <person name="Harkess A."/>
            <person name="Leebens-Mack J."/>
            <person name="Jimenez L.E."/>
            <person name="Osbourn A."/>
            <person name="Sattely E.S."/>
        </authorList>
    </citation>
    <scope>NUCLEOTIDE SEQUENCE [LARGE SCALE GENOMIC DNA]</scope>
    <source>
        <strain evidence="2">cv. JPN11</strain>
        <tissue evidence="1">Leaf</tissue>
    </source>
</reference>